<dbReference type="PROSITE" id="PS50097">
    <property type="entry name" value="BTB"/>
    <property type="match status" value="1"/>
</dbReference>
<accession>A0A2S5BBP9</accession>
<dbReference type="Gene3D" id="3.30.710.10">
    <property type="entry name" value="Potassium Channel Kv1.1, Chain A"/>
    <property type="match status" value="1"/>
</dbReference>
<keyword evidence="3" id="KW-1185">Reference proteome</keyword>
<dbReference type="InterPro" id="IPR011333">
    <property type="entry name" value="SKP1/BTB/POZ_sf"/>
</dbReference>
<dbReference type="CDD" id="cd18186">
    <property type="entry name" value="BTB_POZ_ZBTB_KLHL-like"/>
    <property type="match status" value="1"/>
</dbReference>
<name>A0A2S5BBP9_9BASI</name>
<dbReference type="SMART" id="SM00225">
    <property type="entry name" value="BTB"/>
    <property type="match status" value="1"/>
</dbReference>
<feature type="domain" description="BTB" evidence="1">
    <location>
        <begin position="150"/>
        <end position="222"/>
    </location>
</feature>
<sequence>MLDARSSTNTASQRPLRSVASLNASQRQWLADLTALRQNAQSRFADVEWGPGLGQEATYAHKCVLYARAPGAFLRQYVEAGAGDAGDVGLLAPALDYFYTAEREAEAFTILLDGFREDEPRDDDIDPEDQDAAQKLRRDLMYCWRSKLFSDATLILECAPDVPIAVHRAVLASRSPYFRALLLGEFSDSGRSSFALPSPPFTPASTTFVLSWMYGGTLDSISRRFDLARGFEIWRCAEFLGADSLRDEVESDLQNMLSDTRAPRIYSFARAPDVNCERLARNAEDFIVQHFETTWTASPTVGEFSYTEQLGLVSKVAERVNVGNVVAMAVRVASGRRRLANSVEPSSEHVSAMFDGLEDRFVKILATGLVDIVRSRAFGGLVEGFGFHGDVLEWLLGLVVRGLNERNAPSIYAVLHGDVLLREVCLSLSSRHSPS</sequence>
<dbReference type="Pfam" id="PF00651">
    <property type="entry name" value="BTB"/>
    <property type="match status" value="1"/>
</dbReference>
<dbReference type="STRING" id="741276.A0A2S5BBP9"/>
<reference evidence="2 3" key="1">
    <citation type="journal article" date="2018" name="Front. Microbiol.">
        <title>Prospects for Fungal Bioremediation of Acidic Radioactive Waste Sites: Characterization and Genome Sequence of Rhodotorula taiwanensis MD1149.</title>
        <authorList>
            <person name="Tkavc R."/>
            <person name="Matrosova V.Y."/>
            <person name="Grichenko O.E."/>
            <person name="Gostincar C."/>
            <person name="Volpe R.P."/>
            <person name="Klimenkova P."/>
            <person name="Gaidamakova E.K."/>
            <person name="Zhou C.E."/>
            <person name="Stewart B.J."/>
            <person name="Lyman M.G."/>
            <person name="Malfatti S.A."/>
            <person name="Rubinfeld B."/>
            <person name="Courtot M."/>
            <person name="Singh J."/>
            <person name="Dalgard C.L."/>
            <person name="Hamilton T."/>
            <person name="Frey K.G."/>
            <person name="Gunde-Cimerman N."/>
            <person name="Dugan L."/>
            <person name="Daly M.J."/>
        </authorList>
    </citation>
    <scope>NUCLEOTIDE SEQUENCE [LARGE SCALE GENOMIC DNA]</scope>
    <source>
        <strain evidence="2 3">MD1149</strain>
    </source>
</reference>
<gene>
    <name evidence="2" type="ORF">BMF94_2647</name>
</gene>
<evidence type="ECO:0000259" key="1">
    <source>
        <dbReference type="PROSITE" id="PS50097"/>
    </source>
</evidence>
<protein>
    <recommendedName>
        <fullName evidence="1">BTB domain-containing protein</fullName>
    </recommendedName>
</protein>
<dbReference type="PANTHER" id="PTHR22427:SF7">
    <property type="entry name" value="GH15728P"/>
    <property type="match status" value="1"/>
</dbReference>
<dbReference type="InterPro" id="IPR000210">
    <property type="entry name" value="BTB/POZ_dom"/>
</dbReference>
<comment type="caution">
    <text evidence="2">The sequence shown here is derived from an EMBL/GenBank/DDBJ whole genome shotgun (WGS) entry which is preliminary data.</text>
</comment>
<dbReference type="AlphaFoldDB" id="A0A2S5BBP9"/>
<proteinExistence type="predicted"/>
<organism evidence="2 3">
    <name type="scientific">Rhodotorula taiwanensis</name>
    <dbReference type="NCBI Taxonomy" id="741276"/>
    <lineage>
        <taxon>Eukaryota</taxon>
        <taxon>Fungi</taxon>
        <taxon>Dikarya</taxon>
        <taxon>Basidiomycota</taxon>
        <taxon>Pucciniomycotina</taxon>
        <taxon>Microbotryomycetes</taxon>
        <taxon>Sporidiobolales</taxon>
        <taxon>Sporidiobolaceae</taxon>
        <taxon>Rhodotorula</taxon>
    </lineage>
</organism>
<evidence type="ECO:0000313" key="2">
    <source>
        <dbReference type="EMBL" id="POY74209.1"/>
    </source>
</evidence>
<evidence type="ECO:0000313" key="3">
    <source>
        <dbReference type="Proteomes" id="UP000237144"/>
    </source>
</evidence>
<dbReference type="OrthoDB" id="2130750at2759"/>
<dbReference type="SUPFAM" id="SSF54695">
    <property type="entry name" value="POZ domain"/>
    <property type="match status" value="1"/>
</dbReference>
<dbReference type="PANTHER" id="PTHR22427">
    <property type="entry name" value="GH15728P"/>
    <property type="match status" value="1"/>
</dbReference>
<dbReference type="EMBL" id="PJQD01000026">
    <property type="protein sequence ID" value="POY74209.1"/>
    <property type="molecule type" value="Genomic_DNA"/>
</dbReference>
<dbReference type="Proteomes" id="UP000237144">
    <property type="component" value="Unassembled WGS sequence"/>
</dbReference>